<dbReference type="InterPro" id="IPR026461">
    <property type="entry name" value="Trfase_2_rSAM/seldom_assoc"/>
</dbReference>
<evidence type="ECO:0000256" key="5">
    <source>
        <dbReference type="ARBA" id="ARBA00023136"/>
    </source>
</evidence>
<evidence type="ECO:0000256" key="4">
    <source>
        <dbReference type="ARBA" id="ARBA00022679"/>
    </source>
</evidence>
<dbReference type="STRING" id="1497020.DO97_12225"/>
<comment type="function">
    <text evidence="6">Catalyzes the glycosylation of 4,4'-diaponeurosporenoate, i.e. the esterification of glucose at the C1'' position with the carboxyl group of 4,4'-diaponeurosporenic acid, to form glycosyl-4,4'-diaponeurosporenoate. This is a step in the biosynthesis of staphyloxanthin, an orange pigment present in most staphylococci strains.</text>
</comment>
<dbReference type="OrthoDB" id="9810303at2"/>
<evidence type="ECO:0000313" key="12">
    <source>
        <dbReference type="Proteomes" id="UP000030170"/>
    </source>
</evidence>
<evidence type="ECO:0000313" key="11">
    <source>
        <dbReference type="EMBL" id="KGF72107.1"/>
    </source>
</evidence>
<evidence type="ECO:0000256" key="2">
    <source>
        <dbReference type="ARBA" id="ARBA00022475"/>
    </source>
</evidence>
<dbReference type="CDD" id="cd02522">
    <property type="entry name" value="GT_2_like_a"/>
    <property type="match status" value="1"/>
</dbReference>
<dbReference type="NCBIfam" id="TIGR04283">
    <property type="entry name" value="glyco_like_mftF"/>
    <property type="match status" value="1"/>
</dbReference>
<evidence type="ECO:0000256" key="1">
    <source>
        <dbReference type="ARBA" id="ARBA00004236"/>
    </source>
</evidence>
<name>A0A098TJU1_9CYAN</name>
<comment type="similarity">
    <text evidence="8">Belongs to the glycosyltransferase 2 family. CrtQ subfamily.</text>
</comment>
<dbReference type="GO" id="GO:0016757">
    <property type="term" value="F:glycosyltransferase activity"/>
    <property type="evidence" value="ECO:0007669"/>
    <property type="project" value="UniProtKB-KW"/>
</dbReference>
<dbReference type="PANTHER" id="PTHR43646">
    <property type="entry name" value="GLYCOSYLTRANSFERASE"/>
    <property type="match status" value="1"/>
</dbReference>
<keyword evidence="4 11" id="KW-0808">Transferase</keyword>
<evidence type="ECO:0000256" key="7">
    <source>
        <dbReference type="ARBA" id="ARBA00037904"/>
    </source>
</evidence>
<evidence type="ECO:0000256" key="9">
    <source>
        <dbReference type="ARBA" id="ARBA00040345"/>
    </source>
</evidence>
<evidence type="ECO:0000259" key="10">
    <source>
        <dbReference type="Pfam" id="PF00535"/>
    </source>
</evidence>
<keyword evidence="3" id="KW-0328">Glycosyltransferase</keyword>
<keyword evidence="5" id="KW-0472">Membrane</keyword>
<dbReference type="GO" id="GO:0005886">
    <property type="term" value="C:plasma membrane"/>
    <property type="evidence" value="ECO:0007669"/>
    <property type="project" value="UniProtKB-SubCell"/>
</dbReference>
<evidence type="ECO:0000256" key="8">
    <source>
        <dbReference type="ARBA" id="ARBA00038120"/>
    </source>
</evidence>
<dbReference type="PANTHER" id="PTHR43646:SF2">
    <property type="entry name" value="GLYCOSYLTRANSFERASE 2-LIKE DOMAIN-CONTAINING PROTEIN"/>
    <property type="match status" value="1"/>
</dbReference>
<comment type="subcellular location">
    <subcellularLocation>
        <location evidence="1">Cell membrane</location>
    </subcellularLocation>
</comment>
<comment type="pathway">
    <text evidence="7">Carotenoid biosynthesis; staphyloxanthin biosynthesis; staphyloxanthin from farnesyl diphosphate: step 4/5.</text>
</comment>
<keyword evidence="2" id="KW-1003">Cell membrane</keyword>
<dbReference type="Pfam" id="PF00535">
    <property type="entry name" value="Glycos_transf_2"/>
    <property type="match status" value="1"/>
</dbReference>
<reference evidence="11 12" key="1">
    <citation type="journal article" date="2014" name="Mol. Ecol.">
        <title>Evolution of Synechococcus.</title>
        <authorList>
            <person name="Dvorak P."/>
            <person name="Casamatta D."/>
            <person name="Hasler P."/>
            <person name="Poulickova A."/>
            <person name="Ondrej V."/>
            <person name="Sanges R."/>
        </authorList>
    </citation>
    <scope>NUCLEOTIDE SEQUENCE [LARGE SCALE GENOMIC DNA]</scope>
    <source>
        <strain evidence="11 12">CAUP A 1101</strain>
    </source>
</reference>
<dbReference type="EMBL" id="JJML01000037">
    <property type="protein sequence ID" value="KGF72107.1"/>
    <property type="molecule type" value="Genomic_DNA"/>
</dbReference>
<dbReference type="InterPro" id="IPR029044">
    <property type="entry name" value="Nucleotide-diphossugar_trans"/>
</dbReference>
<evidence type="ECO:0000256" key="6">
    <source>
        <dbReference type="ARBA" id="ARBA00037281"/>
    </source>
</evidence>
<accession>A0A098TJU1</accession>
<dbReference type="SUPFAM" id="SSF53448">
    <property type="entry name" value="Nucleotide-diphospho-sugar transferases"/>
    <property type="match status" value="1"/>
</dbReference>
<organism evidence="11 12">
    <name type="scientific">Neosynechococcus sphagnicola sy1</name>
    <dbReference type="NCBI Taxonomy" id="1497020"/>
    <lineage>
        <taxon>Bacteria</taxon>
        <taxon>Bacillati</taxon>
        <taxon>Cyanobacteriota</taxon>
        <taxon>Cyanophyceae</taxon>
        <taxon>Neosynechococcales</taxon>
        <taxon>Neosynechococcaceae</taxon>
        <taxon>Neosynechococcus</taxon>
    </lineage>
</organism>
<gene>
    <name evidence="11" type="ORF">DO97_12225</name>
</gene>
<evidence type="ECO:0000256" key="3">
    <source>
        <dbReference type="ARBA" id="ARBA00022676"/>
    </source>
</evidence>
<dbReference type="Proteomes" id="UP000030170">
    <property type="component" value="Unassembled WGS sequence"/>
</dbReference>
<dbReference type="Gene3D" id="3.90.550.10">
    <property type="entry name" value="Spore Coat Polysaccharide Biosynthesis Protein SpsA, Chain A"/>
    <property type="match status" value="1"/>
</dbReference>
<protein>
    <recommendedName>
        <fullName evidence="9">4,4'-diaponeurosporenoate glycosyltransferase</fullName>
    </recommendedName>
</protein>
<comment type="caution">
    <text evidence="11">The sequence shown here is derived from an EMBL/GenBank/DDBJ whole genome shotgun (WGS) entry which is preliminary data.</text>
</comment>
<proteinExistence type="inferred from homology"/>
<keyword evidence="12" id="KW-1185">Reference proteome</keyword>
<dbReference type="InterPro" id="IPR001173">
    <property type="entry name" value="Glyco_trans_2-like"/>
</dbReference>
<feature type="domain" description="Glycosyltransferase 2-like" evidence="10">
    <location>
        <begin position="10"/>
        <end position="99"/>
    </location>
</feature>
<sequence>MVAPPSPHLTVIIPVLNEAPTLPKTLVGLQGIESLEVIVVDGGSQDHTVAIAQALGARVITAAVGRAKQMNAGAAIATGEILIFLHGDTQLPTGFATMIPAALAVSGAIAGAFALQIDAPQPAFRWIEAGVNWRSRWLQRPYGDQALFLNASVFRACGGFPDLPIMEDFEFVRQLARRGEIVIVPTPVVTSARRWQRLGIWQTTLINQGIVVAYLLGVPCHSLAHWYRRSRGFPISPPPG</sequence>
<dbReference type="AlphaFoldDB" id="A0A098TJU1"/>